<keyword evidence="3" id="KW-1185">Reference proteome</keyword>
<sequence>MHKTTPEARARLHAARDEARAARFGRRRTAARNIDTAAESVEKIEQHVTQTWGTAPSLLRPVTEWAQTIATEQANAHPEVRAAEQALSDTEAAKQQTAQRQAVERDRLTVEVYGAEQARQMRGTFRIPNPRTDAEHARKRAAEARRVIAELDARPVAEAAEWLTQRREQQQAEREALQARLEALTRHNAGLTRTGPDQRREGPGRSL</sequence>
<feature type="compositionally biased region" description="Basic and acidic residues" evidence="1">
    <location>
        <begin position="1"/>
        <end position="21"/>
    </location>
</feature>
<dbReference type="PATRIC" id="fig|84292.3.peg.474"/>
<reference evidence="2" key="1">
    <citation type="submission" date="2015-04" db="EMBL/GenBank/DDBJ databases">
        <title>Complete genome sequence of Microbacterium chocolatum SIT 101, a bacterium enantioselectively hydrolyzing mesomeric diesters.</title>
        <authorList>
            <person name="Li X."/>
            <person name="Xu Y."/>
        </authorList>
    </citation>
    <scope>NUCLEOTIDE SEQUENCE [LARGE SCALE GENOMIC DNA]</scope>
    <source>
        <strain evidence="2">SIT 101</strain>
    </source>
</reference>
<comment type="caution">
    <text evidence="2">The sequence shown here is derived from an EMBL/GenBank/DDBJ whole genome shotgun (WGS) entry which is preliminary data.</text>
</comment>
<organism evidence="2 3">
    <name type="scientific">Microbacterium aurantiacum</name>
    <dbReference type="NCBI Taxonomy" id="162393"/>
    <lineage>
        <taxon>Bacteria</taxon>
        <taxon>Bacillati</taxon>
        <taxon>Actinomycetota</taxon>
        <taxon>Actinomycetes</taxon>
        <taxon>Micrococcales</taxon>
        <taxon>Microbacteriaceae</taxon>
        <taxon>Microbacterium</taxon>
    </lineage>
</organism>
<protein>
    <submittedName>
        <fullName evidence="2">Uncharacterized protein</fullName>
    </submittedName>
</protein>
<feature type="region of interest" description="Disordered" evidence="1">
    <location>
        <begin position="165"/>
        <end position="207"/>
    </location>
</feature>
<gene>
    <name evidence="2" type="ORF">XI38_02280</name>
</gene>
<evidence type="ECO:0000256" key="1">
    <source>
        <dbReference type="SAM" id="MobiDB-lite"/>
    </source>
</evidence>
<dbReference type="EMBL" id="LAVO01000001">
    <property type="protein sequence ID" value="KOS12226.1"/>
    <property type="molecule type" value="Genomic_DNA"/>
</dbReference>
<dbReference type="Proteomes" id="UP000037737">
    <property type="component" value="Unassembled WGS sequence"/>
</dbReference>
<feature type="compositionally biased region" description="Basic and acidic residues" evidence="1">
    <location>
        <begin position="196"/>
        <end position="207"/>
    </location>
</feature>
<dbReference type="AlphaFoldDB" id="A0A0M8MGW8"/>
<evidence type="ECO:0000313" key="2">
    <source>
        <dbReference type="EMBL" id="KOS12226.1"/>
    </source>
</evidence>
<feature type="compositionally biased region" description="Basic and acidic residues" evidence="1">
    <location>
        <begin position="165"/>
        <end position="177"/>
    </location>
</feature>
<proteinExistence type="predicted"/>
<feature type="region of interest" description="Disordered" evidence="1">
    <location>
        <begin position="1"/>
        <end position="26"/>
    </location>
</feature>
<name>A0A0M8MGW8_9MICO</name>
<dbReference type="KEGG" id="mcw:A8L33_04005"/>
<evidence type="ECO:0000313" key="3">
    <source>
        <dbReference type="Proteomes" id="UP000037737"/>
    </source>
</evidence>
<accession>A0A0M8MGW8</accession>